<dbReference type="RefSeq" id="WP_166031428.1">
    <property type="nucleotide sequence ID" value="NZ_CP048877.1"/>
</dbReference>
<evidence type="ECO:0000313" key="11">
    <source>
        <dbReference type="EMBL" id="QIJ71206.1"/>
    </source>
</evidence>
<dbReference type="InterPro" id="IPR024706">
    <property type="entry name" value="Peroxiredoxin_AhpC-typ"/>
</dbReference>
<gene>
    <name evidence="11" type="ORF">G4V39_02450</name>
</gene>
<dbReference type="Pfam" id="PF10417">
    <property type="entry name" value="1-cysPrx_C"/>
    <property type="match status" value="1"/>
</dbReference>
<dbReference type="GO" id="GO:0042744">
    <property type="term" value="P:hydrogen peroxide catabolic process"/>
    <property type="evidence" value="ECO:0007669"/>
    <property type="project" value="TreeGrafter"/>
</dbReference>
<dbReference type="InterPro" id="IPR000866">
    <property type="entry name" value="AhpC/TSA"/>
</dbReference>
<organism evidence="11 12">
    <name type="scientific">Thermosulfuriphilus ammonigenes</name>
    <dbReference type="NCBI Taxonomy" id="1936021"/>
    <lineage>
        <taxon>Bacteria</taxon>
        <taxon>Pseudomonadati</taxon>
        <taxon>Thermodesulfobacteriota</taxon>
        <taxon>Thermodesulfobacteria</taxon>
        <taxon>Thermodesulfobacteriales</taxon>
        <taxon>Thermodesulfobacteriaceae</taxon>
        <taxon>Thermosulfuriphilus</taxon>
    </lineage>
</organism>
<evidence type="ECO:0000259" key="10">
    <source>
        <dbReference type="PROSITE" id="PS51352"/>
    </source>
</evidence>
<feature type="domain" description="Thioredoxin" evidence="10">
    <location>
        <begin position="2"/>
        <end position="160"/>
    </location>
</feature>
<reference evidence="11 12" key="1">
    <citation type="submission" date="2020-02" db="EMBL/GenBank/DDBJ databases">
        <title>Genome analysis of Thermosulfuriphilus ammonigenes ST65T, an anaerobic thermophilic chemolithoautotrophic bacterium isolated from a deep-sea hydrothermal vent.</title>
        <authorList>
            <person name="Slobodkina G."/>
            <person name="Allioux M."/>
            <person name="Merkel A."/>
            <person name="Alain K."/>
            <person name="Jebbar M."/>
            <person name="Slobodkin A."/>
        </authorList>
    </citation>
    <scope>NUCLEOTIDE SEQUENCE [LARGE SCALE GENOMIC DNA]</scope>
    <source>
        <strain evidence="11 12">ST65</strain>
    </source>
</reference>
<keyword evidence="3" id="KW-0963">Cytoplasm</keyword>
<keyword evidence="7" id="KW-0676">Redox-active center</keyword>
<evidence type="ECO:0000256" key="6">
    <source>
        <dbReference type="ARBA" id="ARBA00023157"/>
    </source>
</evidence>
<keyword evidence="6" id="KW-1015">Disulfide bond</keyword>
<dbReference type="GO" id="GO:0033554">
    <property type="term" value="P:cellular response to stress"/>
    <property type="evidence" value="ECO:0007669"/>
    <property type="project" value="TreeGrafter"/>
</dbReference>
<evidence type="ECO:0000256" key="3">
    <source>
        <dbReference type="ARBA" id="ARBA00022490"/>
    </source>
</evidence>
<dbReference type="PIRSF" id="PIRSF000239">
    <property type="entry name" value="AHPC"/>
    <property type="match status" value="1"/>
</dbReference>
<dbReference type="AlphaFoldDB" id="A0A6G7PUH2"/>
<accession>A0A6G7PUH2</accession>
<evidence type="ECO:0000256" key="8">
    <source>
        <dbReference type="ARBA" id="ARBA00032824"/>
    </source>
</evidence>
<dbReference type="KEGG" id="tav:G4V39_02450"/>
<evidence type="ECO:0000313" key="12">
    <source>
        <dbReference type="Proteomes" id="UP000502179"/>
    </source>
</evidence>
<evidence type="ECO:0000256" key="5">
    <source>
        <dbReference type="ARBA" id="ARBA00023002"/>
    </source>
</evidence>
<dbReference type="InterPro" id="IPR013766">
    <property type="entry name" value="Thioredoxin_domain"/>
</dbReference>
<dbReference type="PANTHER" id="PTHR10681">
    <property type="entry name" value="THIOREDOXIN PEROXIDASE"/>
    <property type="match status" value="1"/>
</dbReference>
<dbReference type="EMBL" id="CP048877">
    <property type="protein sequence ID" value="QIJ71206.1"/>
    <property type="molecule type" value="Genomic_DNA"/>
</dbReference>
<dbReference type="GO" id="GO:0005829">
    <property type="term" value="C:cytosol"/>
    <property type="evidence" value="ECO:0007669"/>
    <property type="project" value="TreeGrafter"/>
</dbReference>
<dbReference type="Proteomes" id="UP000502179">
    <property type="component" value="Chromosome"/>
</dbReference>
<dbReference type="GO" id="GO:0045454">
    <property type="term" value="P:cell redox homeostasis"/>
    <property type="evidence" value="ECO:0007669"/>
    <property type="project" value="TreeGrafter"/>
</dbReference>
<dbReference type="GO" id="GO:0008379">
    <property type="term" value="F:thioredoxin peroxidase activity"/>
    <property type="evidence" value="ECO:0007669"/>
    <property type="project" value="TreeGrafter"/>
</dbReference>
<evidence type="ECO:0000256" key="2">
    <source>
        <dbReference type="ARBA" id="ARBA00009796"/>
    </source>
</evidence>
<comment type="function">
    <text evidence="9">Thiol-specific peroxidase that catalyzes the reduction of hydrogen peroxide and organic hydroperoxides to water and alcohols, respectively. Plays a role in cell protection against oxidative stress by detoxifying peroxides.</text>
</comment>
<comment type="subcellular location">
    <subcellularLocation>
        <location evidence="1">Cytoplasm</location>
    </subcellularLocation>
</comment>
<keyword evidence="12" id="KW-1185">Reference proteome</keyword>
<evidence type="ECO:0000256" key="1">
    <source>
        <dbReference type="ARBA" id="ARBA00004496"/>
    </source>
</evidence>
<keyword evidence="5" id="KW-0560">Oxidoreductase</keyword>
<protein>
    <recommendedName>
        <fullName evidence="8">Thioredoxin peroxidase</fullName>
    </recommendedName>
</protein>
<sequence length="196" mass="22113">MTLVTKEAPDFTAEAVMPDNSFSKITLSSYRGRYVILLFYPLDFTFVCPTEILAFDKKLEEFKKRNCEVLGISVDSVYTHFAWKMTPVEKGGIGNIQYPLVSDLSKNISRSYGILFDESVSLRGLFLIDKEGIVRHELINDLPLGRSVDEALRVLDALQFFETHGEVCPANWRPGEEAMKPTPEGVAEYLAKHGKD</sequence>
<dbReference type="InterPro" id="IPR050217">
    <property type="entry name" value="Peroxiredoxin"/>
</dbReference>
<dbReference type="InterPro" id="IPR036249">
    <property type="entry name" value="Thioredoxin-like_sf"/>
</dbReference>
<dbReference type="InterPro" id="IPR019479">
    <property type="entry name" value="Peroxiredoxin_C"/>
</dbReference>
<keyword evidence="4" id="KW-0575">Peroxidase</keyword>
<name>A0A6G7PUH2_9BACT</name>
<dbReference type="GO" id="GO:0006979">
    <property type="term" value="P:response to oxidative stress"/>
    <property type="evidence" value="ECO:0007669"/>
    <property type="project" value="TreeGrafter"/>
</dbReference>
<evidence type="ECO:0000256" key="4">
    <source>
        <dbReference type="ARBA" id="ARBA00022559"/>
    </source>
</evidence>
<dbReference type="CDD" id="cd03015">
    <property type="entry name" value="PRX_Typ2cys"/>
    <property type="match status" value="1"/>
</dbReference>
<comment type="similarity">
    <text evidence="2">Belongs to the peroxiredoxin family. AhpC/Prx1 subfamily.</text>
</comment>
<dbReference type="PANTHER" id="PTHR10681:SF128">
    <property type="entry name" value="THIOREDOXIN-DEPENDENT PEROXIDE REDUCTASE, MITOCHONDRIAL"/>
    <property type="match status" value="1"/>
</dbReference>
<evidence type="ECO:0000256" key="7">
    <source>
        <dbReference type="ARBA" id="ARBA00023284"/>
    </source>
</evidence>
<dbReference type="Pfam" id="PF00578">
    <property type="entry name" value="AhpC-TSA"/>
    <property type="match status" value="1"/>
</dbReference>
<dbReference type="Gene3D" id="3.40.30.10">
    <property type="entry name" value="Glutaredoxin"/>
    <property type="match status" value="1"/>
</dbReference>
<dbReference type="SUPFAM" id="SSF52833">
    <property type="entry name" value="Thioredoxin-like"/>
    <property type="match status" value="1"/>
</dbReference>
<dbReference type="FunFam" id="3.40.30.10:FF:000002">
    <property type="entry name" value="Alkyl hydroperoxide reductase C"/>
    <property type="match status" value="1"/>
</dbReference>
<proteinExistence type="inferred from homology"/>
<dbReference type="PROSITE" id="PS51352">
    <property type="entry name" value="THIOREDOXIN_2"/>
    <property type="match status" value="1"/>
</dbReference>
<evidence type="ECO:0000256" key="9">
    <source>
        <dbReference type="ARBA" id="ARBA00037420"/>
    </source>
</evidence>